<name>A0A420XQ19_9ACTN</name>
<dbReference type="InParanoid" id="A0A420XQ19"/>
<dbReference type="Pfam" id="PF00437">
    <property type="entry name" value="T2SSE"/>
    <property type="match status" value="1"/>
</dbReference>
<dbReference type="GO" id="GO:0016887">
    <property type="term" value="F:ATP hydrolysis activity"/>
    <property type="evidence" value="ECO:0007669"/>
    <property type="project" value="InterPro"/>
</dbReference>
<organism evidence="3 4">
    <name type="scientific">Motilibacter peucedani</name>
    <dbReference type="NCBI Taxonomy" id="598650"/>
    <lineage>
        <taxon>Bacteria</taxon>
        <taxon>Bacillati</taxon>
        <taxon>Actinomycetota</taxon>
        <taxon>Actinomycetes</taxon>
        <taxon>Motilibacterales</taxon>
        <taxon>Motilibacteraceae</taxon>
        <taxon>Motilibacter</taxon>
    </lineage>
</organism>
<dbReference type="PANTHER" id="PTHR30486:SF6">
    <property type="entry name" value="TYPE IV PILUS RETRACTATION ATPASE PILT"/>
    <property type="match status" value="1"/>
</dbReference>
<evidence type="ECO:0000313" key="3">
    <source>
        <dbReference type="EMBL" id="RKS75360.1"/>
    </source>
</evidence>
<dbReference type="CDD" id="cd01130">
    <property type="entry name" value="VirB11-like_ATPase"/>
    <property type="match status" value="1"/>
</dbReference>
<evidence type="ECO:0000259" key="2">
    <source>
        <dbReference type="Pfam" id="PF00437"/>
    </source>
</evidence>
<comment type="caution">
    <text evidence="3">The sequence shown here is derived from an EMBL/GenBank/DDBJ whole genome shotgun (WGS) entry which is preliminary data.</text>
</comment>
<sequence>MSDLLPRPDEALMRRLRGRLAAEPGLPTTARLAALVREEAALLGGPALLHVVEALRAELAGAGPLEVLLADPAVTDVLVNGPDDVWVDRGAGLVRASVGFDDEADVRRVAERLSARAGRRLDEASPWVDGRLPGGVRLHAVLPPVAADGTLVSLRVPAREAFTLEGLEASGAVAPRAAELLRLLVASRLSFVVTGGTGSGKTTLLGVLLGLVDARERLVLVEDTAELRPDHPHVVRLEGRPPNLEGVGAVHSRDLVRQALRMRPDRLVVGEVRGGEVVELLAALNTGHEGGCGTLHARSAGAVPARVEALATAAGLGREAAHAQLAAGLDAVVHVGRDRSGARHVDCIALVSRPAGEAWCRVEPVWERSTGDGPAAADLHELADRLGGGR</sequence>
<proteinExistence type="inferred from homology"/>
<dbReference type="NCBIfam" id="TIGR03819">
    <property type="entry name" value="heli_sec_ATPase"/>
    <property type="match status" value="1"/>
</dbReference>
<reference evidence="3 4" key="1">
    <citation type="submission" date="2018-10" db="EMBL/GenBank/DDBJ databases">
        <title>Genomic Encyclopedia of Archaeal and Bacterial Type Strains, Phase II (KMG-II): from individual species to whole genera.</title>
        <authorList>
            <person name="Goeker M."/>
        </authorList>
    </citation>
    <scope>NUCLEOTIDE SEQUENCE [LARGE SCALE GENOMIC DNA]</scope>
    <source>
        <strain evidence="3 4">RP-AC37</strain>
    </source>
</reference>
<evidence type="ECO:0000313" key="4">
    <source>
        <dbReference type="Proteomes" id="UP000281955"/>
    </source>
</evidence>
<gene>
    <name evidence="3" type="ORF">CLV35_1822</name>
</gene>
<dbReference type="Gene3D" id="3.30.450.380">
    <property type="match status" value="1"/>
</dbReference>
<feature type="domain" description="Bacterial type II secretion system protein E" evidence="2">
    <location>
        <begin position="59"/>
        <end position="333"/>
    </location>
</feature>
<comment type="similarity">
    <text evidence="1">Belongs to the GSP E family.</text>
</comment>
<dbReference type="InterPro" id="IPR050921">
    <property type="entry name" value="T4SS_GSP_E_ATPase"/>
</dbReference>
<accession>A0A420XQ19</accession>
<dbReference type="InterPro" id="IPR022399">
    <property type="entry name" value="TadA-like_ATPase"/>
</dbReference>
<dbReference type="InterPro" id="IPR027417">
    <property type="entry name" value="P-loop_NTPase"/>
</dbReference>
<dbReference type="PANTHER" id="PTHR30486">
    <property type="entry name" value="TWITCHING MOTILITY PROTEIN PILT"/>
    <property type="match status" value="1"/>
</dbReference>
<dbReference type="SUPFAM" id="SSF52540">
    <property type="entry name" value="P-loop containing nucleoside triphosphate hydrolases"/>
    <property type="match status" value="1"/>
</dbReference>
<keyword evidence="4" id="KW-1185">Reference proteome</keyword>
<protein>
    <submittedName>
        <fullName evidence="3">Pilus assembly protein CpaF</fullName>
    </submittedName>
</protein>
<dbReference type="AlphaFoldDB" id="A0A420XQ19"/>
<dbReference type="Gene3D" id="3.40.50.300">
    <property type="entry name" value="P-loop containing nucleotide triphosphate hydrolases"/>
    <property type="match status" value="1"/>
</dbReference>
<dbReference type="RefSeq" id="WP_231121645.1">
    <property type="nucleotide sequence ID" value="NZ_RBWV01000011.1"/>
</dbReference>
<dbReference type="EMBL" id="RBWV01000011">
    <property type="protein sequence ID" value="RKS75360.1"/>
    <property type="molecule type" value="Genomic_DNA"/>
</dbReference>
<evidence type="ECO:0000256" key="1">
    <source>
        <dbReference type="ARBA" id="ARBA00006611"/>
    </source>
</evidence>
<dbReference type="InterPro" id="IPR001482">
    <property type="entry name" value="T2SS/T4SS_dom"/>
</dbReference>
<dbReference type="Proteomes" id="UP000281955">
    <property type="component" value="Unassembled WGS sequence"/>
</dbReference>